<feature type="chain" id="PRO_5046484949" description="Lipoprotein" evidence="1">
    <location>
        <begin position="21"/>
        <end position="268"/>
    </location>
</feature>
<reference evidence="2 3" key="1">
    <citation type="submission" date="2018-08" db="EMBL/GenBank/DDBJ databases">
        <title>Genomic Encyclopedia of Archaeal and Bacterial Type Strains, Phase II (KMG-II): from individual species to whole genera.</title>
        <authorList>
            <person name="Goeker M."/>
        </authorList>
    </citation>
    <scope>NUCLEOTIDE SEQUENCE [LARGE SCALE GENOMIC DNA]</scope>
    <source>
        <strain evidence="2 3">DSM 2261</strain>
    </source>
</reference>
<evidence type="ECO:0000313" key="3">
    <source>
        <dbReference type="Proteomes" id="UP000256345"/>
    </source>
</evidence>
<name>A0ABX9K5T6_9BACT</name>
<protein>
    <recommendedName>
        <fullName evidence="4">Lipoprotein</fullName>
    </recommendedName>
</protein>
<evidence type="ECO:0000313" key="2">
    <source>
        <dbReference type="EMBL" id="REG34231.1"/>
    </source>
</evidence>
<sequence>MFTRLVGLNVLALAVLVAQCACVTTASRGTRGYYGYSNAPVGIDSPSATCRNSLSACVALYGKEMASTTAVLKVVIDETTRKSIEEELKKCADLARSEVLLRYPKQFKGPAPDAGECKQETKVKSRRVTWAMRLGIEMHEVARNCAEAALDKLRPGGFSLEQRYRPDMETGEKELVSAEEEQALEESGNGGELKGTLKPDVVIHEGDPLQALAVYDFKFPCVSSDSVPEWPPYPDGHPFAGFSQGEMYQNFIAILVARILPRLGVVRG</sequence>
<dbReference type="RefSeq" id="WP_053066405.1">
    <property type="nucleotide sequence ID" value="NZ_CP011509.1"/>
</dbReference>
<feature type="signal peptide" evidence="1">
    <location>
        <begin position="1"/>
        <end position="20"/>
    </location>
</feature>
<keyword evidence="3" id="KW-1185">Reference proteome</keyword>
<keyword evidence="1" id="KW-0732">Signal</keyword>
<comment type="caution">
    <text evidence="2">The sequence shown here is derived from an EMBL/GenBank/DDBJ whole genome shotgun (WGS) entry which is preliminary data.</text>
</comment>
<evidence type="ECO:0008006" key="4">
    <source>
        <dbReference type="Google" id="ProtNLM"/>
    </source>
</evidence>
<dbReference type="Proteomes" id="UP000256345">
    <property type="component" value="Unassembled WGS sequence"/>
</dbReference>
<evidence type="ECO:0000256" key="1">
    <source>
        <dbReference type="SAM" id="SignalP"/>
    </source>
</evidence>
<organism evidence="2 3">
    <name type="scientific">Archangium gephyra</name>
    <dbReference type="NCBI Taxonomy" id="48"/>
    <lineage>
        <taxon>Bacteria</taxon>
        <taxon>Pseudomonadati</taxon>
        <taxon>Myxococcota</taxon>
        <taxon>Myxococcia</taxon>
        <taxon>Myxococcales</taxon>
        <taxon>Cystobacterineae</taxon>
        <taxon>Archangiaceae</taxon>
        <taxon>Archangium</taxon>
    </lineage>
</organism>
<gene>
    <name evidence="2" type="ORF">ATI61_103124</name>
</gene>
<dbReference type="EMBL" id="QUMU01000003">
    <property type="protein sequence ID" value="REG34231.1"/>
    <property type="molecule type" value="Genomic_DNA"/>
</dbReference>
<proteinExistence type="predicted"/>
<accession>A0ABX9K5T6</accession>